<gene>
    <name evidence="3" type="ORF">GCM10009654_39770</name>
</gene>
<evidence type="ECO:0000256" key="2">
    <source>
        <dbReference type="SAM" id="Phobius"/>
    </source>
</evidence>
<sequence length="140" mass="14902">MPETRAGTGTVTGADTGTGADSDADADAGVSTGRTRAWASAALLVNLLLGVPAVVPVFLLWYFASNWPLAAIGWTQGEPTENDGMLPWFLFAGPIVIGFPLLWLLVNIALRRRTGWRPRLFWPVSALLTLGPTAVLMAVL</sequence>
<dbReference type="Proteomes" id="UP001501371">
    <property type="component" value="Unassembled WGS sequence"/>
</dbReference>
<feature type="transmembrane region" description="Helical" evidence="2">
    <location>
        <begin position="84"/>
        <end position="108"/>
    </location>
</feature>
<organism evidence="3 4">
    <name type="scientific">Streptomyces hebeiensis</name>
    <dbReference type="NCBI Taxonomy" id="229486"/>
    <lineage>
        <taxon>Bacteria</taxon>
        <taxon>Bacillati</taxon>
        <taxon>Actinomycetota</taxon>
        <taxon>Actinomycetes</taxon>
        <taxon>Kitasatosporales</taxon>
        <taxon>Streptomycetaceae</taxon>
        <taxon>Streptomyces</taxon>
    </lineage>
</organism>
<keyword evidence="4" id="KW-1185">Reference proteome</keyword>
<dbReference type="EMBL" id="BAAAKV010000035">
    <property type="protein sequence ID" value="GAA1178535.1"/>
    <property type="molecule type" value="Genomic_DNA"/>
</dbReference>
<evidence type="ECO:0008006" key="5">
    <source>
        <dbReference type="Google" id="ProtNLM"/>
    </source>
</evidence>
<reference evidence="3 4" key="1">
    <citation type="journal article" date="2019" name="Int. J. Syst. Evol. Microbiol.">
        <title>The Global Catalogue of Microorganisms (GCM) 10K type strain sequencing project: providing services to taxonomists for standard genome sequencing and annotation.</title>
        <authorList>
            <consortium name="The Broad Institute Genomics Platform"/>
            <consortium name="The Broad Institute Genome Sequencing Center for Infectious Disease"/>
            <person name="Wu L."/>
            <person name="Ma J."/>
        </authorList>
    </citation>
    <scope>NUCLEOTIDE SEQUENCE [LARGE SCALE GENOMIC DNA]</scope>
    <source>
        <strain evidence="3 4">JCM 12696</strain>
    </source>
</reference>
<evidence type="ECO:0000256" key="1">
    <source>
        <dbReference type="SAM" id="MobiDB-lite"/>
    </source>
</evidence>
<accession>A0ABN1UZQ7</accession>
<keyword evidence="2" id="KW-0812">Transmembrane</keyword>
<comment type="caution">
    <text evidence="3">The sequence shown here is derived from an EMBL/GenBank/DDBJ whole genome shotgun (WGS) entry which is preliminary data.</text>
</comment>
<dbReference type="RefSeq" id="WP_344278270.1">
    <property type="nucleotide sequence ID" value="NZ_BAAAKV010000035.1"/>
</dbReference>
<feature type="transmembrane region" description="Helical" evidence="2">
    <location>
        <begin position="41"/>
        <end position="64"/>
    </location>
</feature>
<protein>
    <recommendedName>
        <fullName evidence="5">Integral membrane protein</fullName>
    </recommendedName>
</protein>
<name>A0ABN1UZQ7_9ACTN</name>
<feature type="transmembrane region" description="Helical" evidence="2">
    <location>
        <begin position="120"/>
        <end position="139"/>
    </location>
</feature>
<evidence type="ECO:0000313" key="3">
    <source>
        <dbReference type="EMBL" id="GAA1178535.1"/>
    </source>
</evidence>
<feature type="region of interest" description="Disordered" evidence="1">
    <location>
        <begin position="1"/>
        <end position="27"/>
    </location>
</feature>
<proteinExistence type="predicted"/>
<keyword evidence="2" id="KW-1133">Transmembrane helix</keyword>
<keyword evidence="2" id="KW-0472">Membrane</keyword>
<evidence type="ECO:0000313" key="4">
    <source>
        <dbReference type="Proteomes" id="UP001501371"/>
    </source>
</evidence>